<evidence type="ECO:0000313" key="9">
    <source>
        <dbReference type="Proteomes" id="UP000274429"/>
    </source>
</evidence>
<dbReference type="AlphaFoldDB" id="A0A0R3WL54"/>
<dbReference type="EMBL" id="UYWX01000333">
    <property type="protein sequence ID" value="VDM18068.1"/>
    <property type="molecule type" value="Genomic_DNA"/>
</dbReference>
<accession>A0A0R3WL54</accession>
<keyword evidence="9" id="KW-1185">Reference proteome</keyword>
<evidence type="ECO:0000256" key="2">
    <source>
        <dbReference type="ARBA" id="ARBA00023125"/>
    </source>
</evidence>
<keyword evidence="2 5" id="KW-0238">DNA-binding</keyword>
<dbReference type="Proteomes" id="UP000274429">
    <property type="component" value="Unassembled WGS sequence"/>
</dbReference>
<reference evidence="10" key="1">
    <citation type="submission" date="2017-02" db="UniProtKB">
        <authorList>
            <consortium name="WormBaseParasite"/>
        </authorList>
    </citation>
    <scope>IDENTIFICATION</scope>
</reference>
<dbReference type="GO" id="GO:0000978">
    <property type="term" value="F:RNA polymerase II cis-regulatory region sequence-specific DNA binding"/>
    <property type="evidence" value="ECO:0007669"/>
    <property type="project" value="TreeGrafter"/>
</dbReference>
<dbReference type="InterPro" id="IPR017970">
    <property type="entry name" value="Homeobox_CS"/>
</dbReference>
<evidence type="ECO:0000256" key="3">
    <source>
        <dbReference type="ARBA" id="ARBA00023155"/>
    </source>
</evidence>
<dbReference type="PROSITE" id="PS50071">
    <property type="entry name" value="HOMEOBOX_2"/>
    <property type="match status" value="1"/>
</dbReference>
<proteinExistence type="predicted"/>
<dbReference type="PRINTS" id="PR00024">
    <property type="entry name" value="HOMEOBOX"/>
</dbReference>
<evidence type="ECO:0000256" key="1">
    <source>
        <dbReference type="ARBA" id="ARBA00004123"/>
    </source>
</evidence>
<comment type="subcellular location">
    <subcellularLocation>
        <location evidence="1 5 6">Nucleus</location>
    </subcellularLocation>
</comment>
<dbReference type="Gene3D" id="1.10.10.60">
    <property type="entry name" value="Homeodomain-like"/>
    <property type="match status" value="1"/>
</dbReference>
<dbReference type="InterPro" id="IPR050394">
    <property type="entry name" value="Homeobox_NK-like"/>
</dbReference>
<dbReference type="STRING" id="6205.A0A0R3WL54"/>
<dbReference type="GO" id="GO:0005634">
    <property type="term" value="C:nucleus"/>
    <property type="evidence" value="ECO:0007669"/>
    <property type="project" value="UniProtKB-SubCell"/>
</dbReference>
<reference evidence="8 9" key="2">
    <citation type="submission" date="2018-11" db="EMBL/GenBank/DDBJ databases">
        <authorList>
            <consortium name="Pathogen Informatics"/>
        </authorList>
    </citation>
    <scope>NUCLEOTIDE SEQUENCE [LARGE SCALE GENOMIC DNA]</scope>
</reference>
<dbReference type="InterPro" id="IPR009057">
    <property type="entry name" value="Homeodomain-like_sf"/>
</dbReference>
<evidence type="ECO:0000256" key="4">
    <source>
        <dbReference type="ARBA" id="ARBA00023242"/>
    </source>
</evidence>
<dbReference type="PANTHER" id="PTHR24340">
    <property type="entry name" value="HOMEOBOX PROTEIN NKX"/>
    <property type="match status" value="1"/>
</dbReference>
<evidence type="ECO:0000313" key="10">
    <source>
        <dbReference type="WBParaSite" id="TTAC_0000148901-mRNA-1"/>
    </source>
</evidence>
<dbReference type="PROSITE" id="PS00027">
    <property type="entry name" value="HOMEOBOX_1"/>
    <property type="match status" value="1"/>
</dbReference>
<evidence type="ECO:0000256" key="5">
    <source>
        <dbReference type="PROSITE-ProRule" id="PRU00108"/>
    </source>
</evidence>
<dbReference type="InterPro" id="IPR000047">
    <property type="entry name" value="HTH_motif"/>
</dbReference>
<dbReference type="InterPro" id="IPR001356">
    <property type="entry name" value="HD"/>
</dbReference>
<name>A0A0R3WL54_HYDTA</name>
<gene>
    <name evidence="8" type="ORF">TTAC_LOCUS1476</name>
</gene>
<evidence type="ECO:0000256" key="6">
    <source>
        <dbReference type="RuleBase" id="RU000682"/>
    </source>
</evidence>
<dbReference type="GO" id="GO:0030154">
    <property type="term" value="P:cell differentiation"/>
    <property type="evidence" value="ECO:0007669"/>
    <property type="project" value="TreeGrafter"/>
</dbReference>
<dbReference type="SUPFAM" id="SSF46689">
    <property type="entry name" value="Homeodomain-like"/>
    <property type="match status" value="1"/>
</dbReference>
<dbReference type="PANTHER" id="PTHR24340:SF82">
    <property type="entry name" value="HOMEOBOX PROTEIN VND"/>
    <property type="match status" value="1"/>
</dbReference>
<evidence type="ECO:0000259" key="7">
    <source>
        <dbReference type="PROSITE" id="PS50071"/>
    </source>
</evidence>
<dbReference type="WBParaSite" id="TTAC_0000148901-mRNA-1">
    <property type="protein sequence ID" value="TTAC_0000148901-mRNA-1"/>
    <property type="gene ID" value="TTAC_0000148901"/>
</dbReference>
<dbReference type="Pfam" id="PF00046">
    <property type="entry name" value="Homeodomain"/>
    <property type="match status" value="1"/>
</dbReference>
<dbReference type="CDD" id="cd00086">
    <property type="entry name" value="homeodomain"/>
    <property type="match status" value="1"/>
</dbReference>
<protein>
    <submittedName>
        <fullName evidence="10">Homeobox domain-containing protein</fullName>
    </submittedName>
</protein>
<evidence type="ECO:0000313" key="8">
    <source>
        <dbReference type="EMBL" id="VDM18068.1"/>
    </source>
</evidence>
<organism evidence="10">
    <name type="scientific">Hydatigena taeniaeformis</name>
    <name type="common">Feline tapeworm</name>
    <name type="synonym">Taenia taeniaeformis</name>
    <dbReference type="NCBI Taxonomy" id="6205"/>
    <lineage>
        <taxon>Eukaryota</taxon>
        <taxon>Metazoa</taxon>
        <taxon>Spiralia</taxon>
        <taxon>Lophotrochozoa</taxon>
        <taxon>Platyhelminthes</taxon>
        <taxon>Cestoda</taxon>
        <taxon>Eucestoda</taxon>
        <taxon>Cyclophyllidea</taxon>
        <taxon>Taeniidae</taxon>
        <taxon>Hydatigera</taxon>
    </lineage>
</organism>
<keyword evidence="4 5" id="KW-0539">Nucleus</keyword>
<keyword evidence="3 5" id="KW-0371">Homeobox</keyword>
<feature type="domain" description="Homeobox" evidence="7">
    <location>
        <begin position="17"/>
        <end position="77"/>
    </location>
</feature>
<dbReference type="PRINTS" id="PR00031">
    <property type="entry name" value="HTHREPRESSR"/>
</dbReference>
<dbReference type="GO" id="GO:0000981">
    <property type="term" value="F:DNA-binding transcription factor activity, RNA polymerase II-specific"/>
    <property type="evidence" value="ECO:0007669"/>
    <property type="project" value="InterPro"/>
</dbReference>
<dbReference type="SMART" id="SM00389">
    <property type="entry name" value="HOX"/>
    <property type="match status" value="1"/>
</dbReference>
<dbReference type="OrthoDB" id="3137333at2759"/>
<dbReference type="InterPro" id="IPR020479">
    <property type="entry name" value="HD_metazoa"/>
</dbReference>
<feature type="DNA-binding region" description="Homeobox" evidence="5">
    <location>
        <begin position="19"/>
        <end position="78"/>
    </location>
</feature>
<sequence>MPVGKQDLDNSGLTDIHSQSKRRILFNKYQITELEKRFKVQRYLTAQEREDLARTIGLTPTQVKIWFQNHRYKIKRSGDDAAATAAAATAFMIHPKFLPLKQEPSIVKANEVDTFGGSLNPYLRPTFPHSSTVVHNSHQQC</sequence>